<evidence type="ECO:0000256" key="1">
    <source>
        <dbReference type="SAM" id="Phobius"/>
    </source>
</evidence>
<dbReference type="PANTHER" id="PTHR11183">
    <property type="entry name" value="GLYCOGENIN SUBFAMILY MEMBER"/>
    <property type="match status" value="1"/>
</dbReference>
<dbReference type="Proteomes" id="UP000310066">
    <property type="component" value="Unassembled WGS sequence"/>
</dbReference>
<evidence type="ECO:0008006" key="4">
    <source>
        <dbReference type="Google" id="ProtNLM"/>
    </source>
</evidence>
<proteinExistence type="predicted"/>
<dbReference type="OrthoDB" id="2014201at2759"/>
<feature type="transmembrane region" description="Helical" evidence="1">
    <location>
        <begin position="39"/>
        <end position="57"/>
    </location>
</feature>
<comment type="caution">
    <text evidence="2">The sequence shown here is derived from an EMBL/GenBank/DDBJ whole genome shotgun (WGS) entry which is preliminary data.</text>
</comment>
<keyword evidence="1" id="KW-0812">Transmembrane</keyword>
<dbReference type="STRING" id="329885.A0A4U0UNF9"/>
<dbReference type="InterPro" id="IPR050587">
    <property type="entry name" value="GNT1/Glycosyltrans_8"/>
</dbReference>
<gene>
    <name evidence="2" type="ORF">B0A54_11275</name>
</gene>
<dbReference type="AlphaFoldDB" id="A0A4U0UNF9"/>
<accession>A0A4U0UNF9</accession>
<dbReference type="Gene3D" id="3.90.550.10">
    <property type="entry name" value="Spore Coat Polysaccharide Biosynthesis Protein SpsA, Chain A"/>
    <property type="match status" value="1"/>
</dbReference>
<dbReference type="InterPro" id="IPR029044">
    <property type="entry name" value="Nucleotide-diphossugar_trans"/>
</dbReference>
<evidence type="ECO:0000313" key="2">
    <source>
        <dbReference type="EMBL" id="TKA37290.1"/>
    </source>
</evidence>
<dbReference type="SUPFAM" id="SSF53448">
    <property type="entry name" value="Nucleotide-diphospho-sugar transferases"/>
    <property type="match status" value="1"/>
</dbReference>
<keyword evidence="1" id="KW-0472">Membrane</keyword>
<protein>
    <recommendedName>
        <fullName evidence="4">Nucleotide-diphospho-sugar transferase</fullName>
    </recommendedName>
</protein>
<sequence length="396" mass="45285">MPSDLWSEKDEDDYGIPVSRSGRGSISSPLWSLRRLRTYAPWIAILLLFVLYLTGSLKTPSSLKRTNWSRFAYVQYATDDHNLCNAVMMFEALHRYGSKADRVLLHNPQWTTTGNGGKDRNAQLLTLAVNKYGVTLKPVRLLDERGEMTGGPYGDGAHSSWDTSITKLRAFELTEYERVLHLDSDMTLFDHLDELFLLPKTPVAMPRAYWTGEPPGQWPLTSLLILLEPNAAEMKGMLSTLRSWWVGSEQQRTHTHAYDMELLNHRFGSSALVLPHRPYALLSGEFRSYDHSAYLGTINAPAELKAKWDPDAVLKEAKLVHFSDSPLPKPWIMWPYDGLAEIQPNCTSLHETSTCRERDIWKGLYDDFRRRRKDICRLLSVAAPEWKRYKQEVGAA</sequence>
<organism evidence="2 3">
    <name type="scientific">Friedmanniomyces endolithicus</name>
    <dbReference type="NCBI Taxonomy" id="329885"/>
    <lineage>
        <taxon>Eukaryota</taxon>
        <taxon>Fungi</taxon>
        <taxon>Dikarya</taxon>
        <taxon>Ascomycota</taxon>
        <taxon>Pezizomycotina</taxon>
        <taxon>Dothideomycetes</taxon>
        <taxon>Dothideomycetidae</taxon>
        <taxon>Mycosphaerellales</taxon>
        <taxon>Teratosphaeriaceae</taxon>
        <taxon>Friedmanniomyces</taxon>
    </lineage>
</organism>
<keyword evidence="1" id="KW-1133">Transmembrane helix</keyword>
<reference evidence="2 3" key="1">
    <citation type="submission" date="2017-03" db="EMBL/GenBank/DDBJ databases">
        <title>Genomes of endolithic fungi from Antarctica.</title>
        <authorList>
            <person name="Coleine C."/>
            <person name="Masonjones S."/>
            <person name="Stajich J.E."/>
        </authorList>
    </citation>
    <scope>NUCLEOTIDE SEQUENCE [LARGE SCALE GENOMIC DNA]</scope>
    <source>
        <strain evidence="2 3">CCFEE 5311</strain>
    </source>
</reference>
<name>A0A4U0UNF9_9PEZI</name>
<evidence type="ECO:0000313" key="3">
    <source>
        <dbReference type="Proteomes" id="UP000310066"/>
    </source>
</evidence>
<dbReference type="EMBL" id="NAJP01000053">
    <property type="protein sequence ID" value="TKA37290.1"/>
    <property type="molecule type" value="Genomic_DNA"/>
</dbReference>